<sequence>MSLLHVNQIKGFLLRSYKGLIDLRDVANLQEADREKVLLSRALAAFAVAQLAGLEPEHAAAAVTDGAGDNGVDALHYDRATRTLYIVQAKWFGDGHGSLDVADASKLVQGFRDLVDQRAESFNDKAKAKMAMVEEAMLADKASYVLVPIYTGQEPLAPEPERVLDECLSKFNDWKDEAAEDLLSLRVLRQSDIYGMVVQGTRGEPIALEVLLHEYGQVEGPFAVYGQVEAEHVAGWWSKHYPQLVEPNIRRFLGTDMDVNSGLLNTLLNEPEHFWHYNNGLTVVCQRIERRLSAGAGKTVFIVCHGAAIVNGAQTAGSIATAHGKNPAAVQRARVQARFISVDGPEGQALSAAITKATNTQNQITRRDFVALDPEQERLRMELGLEGVLYHFKSGEAVVRNATTFDLEEATVALACASADLAMSTQAKREIGRLWDNTEKAPYKALFNAGTSSTLLWRHVRVMRMIDSALQTLQSTLDGRDRGFAVHGNRFIAHHVYRSLPLSSGVGAPYPIPSEQDVFALVARAVAATAEAANRLYPGAYLAQLFKNQAKLAAVSREMPSP</sequence>
<reference evidence="2" key="1">
    <citation type="submission" date="2020-01" db="EMBL/GenBank/DDBJ databases">
        <authorList>
            <person name="Rat A."/>
        </authorList>
    </citation>
    <scope>NUCLEOTIDE SEQUENCE</scope>
    <source>
        <strain evidence="2">LMG 31231</strain>
    </source>
</reference>
<accession>A0A9X9WS27</accession>
<dbReference type="AlphaFoldDB" id="A0A9X9WS27"/>
<evidence type="ECO:0000313" key="3">
    <source>
        <dbReference type="Proteomes" id="UP001138751"/>
    </source>
</evidence>
<organism evidence="2 3">
    <name type="scientific">Neoroseomonas soli</name>
    <dbReference type="NCBI Taxonomy" id="1081025"/>
    <lineage>
        <taxon>Bacteria</taxon>
        <taxon>Pseudomonadati</taxon>
        <taxon>Pseudomonadota</taxon>
        <taxon>Alphaproteobacteria</taxon>
        <taxon>Acetobacterales</taxon>
        <taxon>Acetobacteraceae</taxon>
        <taxon>Neoroseomonas</taxon>
    </lineage>
</organism>
<dbReference type="EMBL" id="JAAEDM010000003">
    <property type="protein sequence ID" value="MBR0669956.1"/>
    <property type="molecule type" value="Genomic_DNA"/>
</dbReference>
<dbReference type="InterPro" id="IPR018891">
    <property type="entry name" value="AIPR_C"/>
</dbReference>
<comment type="caution">
    <text evidence="2">The sequence shown here is derived from an EMBL/GenBank/DDBJ whole genome shotgun (WGS) entry which is preliminary data.</text>
</comment>
<evidence type="ECO:0000259" key="1">
    <source>
        <dbReference type="Pfam" id="PF10592"/>
    </source>
</evidence>
<name>A0A9X9WS27_9PROT</name>
<dbReference type="RefSeq" id="WP_211860332.1">
    <property type="nucleotide sequence ID" value="NZ_JAAEDM010000003.1"/>
</dbReference>
<dbReference type="Pfam" id="PF10592">
    <property type="entry name" value="AIPR"/>
    <property type="match status" value="1"/>
</dbReference>
<gene>
    <name evidence="2" type="ORF">GXW76_02110</name>
</gene>
<keyword evidence="3" id="KW-1185">Reference proteome</keyword>
<feature type="domain" description="Abortive phage infection protein C-terminal" evidence="1">
    <location>
        <begin position="246"/>
        <end position="451"/>
    </location>
</feature>
<proteinExistence type="predicted"/>
<protein>
    <submittedName>
        <fullName evidence="2">AIPR family protein</fullName>
    </submittedName>
</protein>
<reference evidence="2" key="2">
    <citation type="journal article" date="2021" name="Syst. Appl. Microbiol.">
        <title>Roseomonas hellenica sp. nov., isolated from roots of wild-growing Alkanna tinctoria.</title>
        <authorList>
            <person name="Rat A."/>
            <person name="Naranjo H.D."/>
            <person name="Lebbe L."/>
            <person name="Cnockaert M."/>
            <person name="Krigas N."/>
            <person name="Grigoriadou K."/>
            <person name="Maloupa E."/>
            <person name="Willems A."/>
        </authorList>
    </citation>
    <scope>NUCLEOTIDE SEQUENCE</scope>
    <source>
        <strain evidence="2">LMG 31231</strain>
    </source>
</reference>
<evidence type="ECO:0000313" key="2">
    <source>
        <dbReference type="EMBL" id="MBR0669956.1"/>
    </source>
</evidence>
<dbReference type="Proteomes" id="UP001138751">
    <property type="component" value="Unassembled WGS sequence"/>
</dbReference>